<evidence type="ECO:0000256" key="2">
    <source>
        <dbReference type="ARBA" id="ARBA00038210"/>
    </source>
</evidence>
<dbReference type="Gene3D" id="1.25.40.10">
    <property type="entry name" value="Tetratricopeptide repeat domain"/>
    <property type="match status" value="4"/>
</dbReference>
<feature type="compositionally biased region" description="Acidic residues" evidence="4">
    <location>
        <begin position="814"/>
        <end position="829"/>
    </location>
</feature>
<dbReference type="STRING" id="1745343.A0A2J6PZM1"/>
<feature type="compositionally biased region" description="Polar residues" evidence="4">
    <location>
        <begin position="404"/>
        <end position="415"/>
    </location>
</feature>
<reference evidence="5 6" key="1">
    <citation type="submission" date="2016-05" db="EMBL/GenBank/DDBJ databases">
        <title>A degradative enzymes factory behind the ericoid mycorrhizal symbiosis.</title>
        <authorList>
            <consortium name="DOE Joint Genome Institute"/>
            <person name="Martino E."/>
            <person name="Morin E."/>
            <person name="Grelet G."/>
            <person name="Kuo A."/>
            <person name="Kohler A."/>
            <person name="Daghino S."/>
            <person name="Barry K."/>
            <person name="Choi C."/>
            <person name="Cichocki N."/>
            <person name="Clum A."/>
            <person name="Copeland A."/>
            <person name="Hainaut M."/>
            <person name="Haridas S."/>
            <person name="Labutti K."/>
            <person name="Lindquist E."/>
            <person name="Lipzen A."/>
            <person name="Khouja H.-R."/>
            <person name="Murat C."/>
            <person name="Ohm R."/>
            <person name="Olson A."/>
            <person name="Spatafora J."/>
            <person name="Veneault-Fourrey C."/>
            <person name="Henrissat B."/>
            <person name="Grigoriev I."/>
            <person name="Martin F."/>
            <person name="Perotto S."/>
        </authorList>
    </citation>
    <scope>NUCLEOTIDE SEQUENCE [LARGE SCALE GENOMIC DNA]</scope>
    <source>
        <strain evidence="5 6">UAMH 7357</strain>
    </source>
</reference>
<evidence type="ECO:0000256" key="1">
    <source>
        <dbReference type="ARBA" id="ARBA00022803"/>
    </source>
</evidence>
<feature type="region of interest" description="Disordered" evidence="4">
    <location>
        <begin position="810"/>
        <end position="829"/>
    </location>
</feature>
<dbReference type="EMBL" id="KZ613489">
    <property type="protein sequence ID" value="PMD19495.1"/>
    <property type="molecule type" value="Genomic_DNA"/>
</dbReference>
<feature type="region of interest" description="Disordered" evidence="4">
    <location>
        <begin position="362"/>
        <end position="464"/>
    </location>
</feature>
<dbReference type="AlphaFoldDB" id="A0A2J6PZM1"/>
<feature type="compositionally biased region" description="Polar residues" evidence="4">
    <location>
        <begin position="438"/>
        <end position="451"/>
    </location>
</feature>
<dbReference type="Pfam" id="PF13432">
    <property type="entry name" value="TPR_16"/>
    <property type="match status" value="2"/>
</dbReference>
<dbReference type="InterPro" id="IPR011990">
    <property type="entry name" value="TPR-like_helical_dom_sf"/>
</dbReference>
<dbReference type="SUPFAM" id="SSF48452">
    <property type="entry name" value="TPR-like"/>
    <property type="match status" value="4"/>
</dbReference>
<dbReference type="GO" id="GO:0051301">
    <property type="term" value="P:cell division"/>
    <property type="evidence" value="ECO:0007669"/>
    <property type="project" value="TreeGrafter"/>
</dbReference>
<proteinExistence type="inferred from homology"/>
<feature type="compositionally biased region" description="Low complexity" evidence="4">
    <location>
        <begin position="193"/>
        <end position="204"/>
    </location>
</feature>
<feature type="compositionally biased region" description="Basic and acidic residues" evidence="4">
    <location>
        <begin position="454"/>
        <end position="464"/>
    </location>
</feature>
<dbReference type="Proteomes" id="UP000235672">
    <property type="component" value="Unassembled WGS sequence"/>
</dbReference>
<organism evidence="5 6">
    <name type="scientific">Hyaloscypha hepaticicola</name>
    <dbReference type="NCBI Taxonomy" id="2082293"/>
    <lineage>
        <taxon>Eukaryota</taxon>
        <taxon>Fungi</taxon>
        <taxon>Dikarya</taxon>
        <taxon>Ascomycota</taxon>
        <taxon>Pezizomycotina</taxon>
        <taxon>Leotiomycetes</taxon>
        <taxon>Helotiales</taxon>
        <taxon>Hyaloscyphaceae</taxon>
        <taxon>Hyaloscypha</taxon>
    </lineage>
</organism>
<sequence>MPPTNPSVISQLRQLIYYHIDNNLLKNAQFYAERLAAYDHRSTESAYLLALCHLRLGDHASAYEYAKPAGWRGTHLGCAYVFAQACLALERYKDGITALEKSRGLWGGKNSFGKHTASSRQPLPDGAAINCLLGKLYYGYDNKTKAVSCFEDALKQNPFMWDAFTMLCDMGTNLKVPNIFKMSPELEAVLKTSSQEQWESQSQSKDNTLSAMPDQDRNRPGVRPASVASDVPDPFNNVPTRSFAGGLFGTLGISQKLSESNPSLTNLPAAGGGGIGPEAMETPTGPSASIDVTVVPNRRDPGVVSAFSTEPPQAPVRKMRTIQGLGMDFSMDAPKMSRAVSTKRPQKGPEVEESAAAQALRINGLVPPAGERKRTVSGQVVPRQSSEDPGAPQRRSVRLFNQIRPASSKSSSNVPTVGPAPGRELKKARPPISKIMRPSSSTSTVGRQVSGNRKPVDDSMDVDGKDYIPRTWQVTNIPVQKSIELDPGRHEDALRTLLDLFKKFGNAYYALAQFQCQEALQIYASLPRAQLETPWALAQMGRAHYEQAAYAEAEKYYKRIRQVAPTRFEDMEIYSTILWHLKRETDLAFLAHELIDSSWKSPQAWCALGNSWSLAGDHEQALRCFKRATQLDPKFAYAFTLQGHEHVANEEYDKALTSYRHGIAADKRHYNAWYGVGRVFEKLGNYEKASKHFEIASLINPTNAVLICCIGTVLEKQKQPRAALTYFTKATDLAPRSALTRFKKARALLALGEMQLALNELMILKDIAPDEAMVHFLLGRLYKNLRDKGQAVRHFTIALNLDPKASQKIKEAIESLEEEDDEDEPSMMA</sequence>
<feature type="repeat" description="TPR" evidence="3">
    <location>
        <begin position="127"/>
        <end position="160"/>
    </location>
</feature>
<gene>
    <name evidence="5" type="ORF">NA56DRAFT_575381</name>
</gene>
<dbReference type="GO" id="GO:0005737">
    <property type="term" value="C:cytoplasm"/>
    <property type="evidence" value="ECO:0007669"/>
    <property type="project" value="TreeGrafter"/>
</dbReference>
<dbReference type="PROSITE" id="PS50005">
    <property type="entry name" value="TPR"/>
    <property type="match status" value="5"/>
</dbReference>
<evidence type="ECO:0000313" key="5">
    <source>
        <dbReference type="EMBL" id="PMD19495.1"/>
    </source>
</evidence>
<keyword evidence="6" id="KW-1185">Reference proteome</keyword>
<feature type="repeat" description="TPR" evidence="3">
    <location>
        <begin position="534"/>
        <end position="567"/>
    </location>
</feature>
<feature type="repeat" description="TPR" evidence="3">
    <location>
        <begin position="772"/>
        <end position="805"/>
    </location>
</feature>
<dbReference type="SMART" id="SM00028">
    <property type="entry name" value="TPR"/>
    <property type="match status" value="8"/>
</dbReference>
<dbReference type="PANTHER" id="PTHR12558:SF13">
    <property type="entry name" value="CELL DIVISION CYCLE PROTEIN 27 HOMOLOG"/>
    <property type="match status" value="1"/>
</dbReference>
<accession>A0A2J6PZM1</accession>
<dbReference type="GO" id="GO:0016567">
    <property type="term" value="P:protein ubiquitination"/>
    <property type="evidence" value="ECO:0007669"/>
    <property type="project" value="TreeGrafter"/>
</dbReference>
<evidence type="ECO:0000256" key="3">
    <source>
        <dbReference type="PROSITE-ProRule" id="PRU00339"/>
    </source>
</evidence>
<dbReference type="GO" id="GO:0007091">
    <property type="term" value="P:metaphase/anaphase transition of mitotic cell cycle"/>
    <property type="evidence" value="ECO:0007669"/>
    <property type="project" value="TreeGrafter"/>
</dbReference>
<evidence type="ECO:0000256" key="4">
    <source>
        <dbReference type="SAM" id="MobiDB-lite"/>
    </source>
</evidence>
<dbReference type="PANTHER" id="PTHR12558">
    <property type="entry name" value="CELL DIVISION CYCLE 16,23,27"/>
    <property type="match status" value="1"/>
</dbReference>
<protein>
    <submittedName>
        <fullName evidence="5">TPR-like protein</fullName>
    </submittedName>
</protein>
<dbReference type="Pfam" id="PF00515">
    <property type="entry name" value="TPR_1"/>
    <property type="match status" value="1"/>
</dbReference>
<evidence type="ECO:0000313" key="6">
    <source>
        <dbReference type="Proteomes" id="UP000235672"/>
    </source>
</evidence>
<keyword evidence="1 3" id="KW-0802">TPR repeat</keyword>
<dbReference type="Pfam" id="PF13181">
    <property type="entry name" value="TPR_8"/>
    <property type="match status" value="1"/>
</dbReference>
<dbReference type="GO" id="GO:0005680">
    <property type="term" value="C:anaphase-promoting complex"/>
    <property type="evidence" value="ECO:0007669"/>
    <property type="project" value="TreeGrafter"/>
</dbReference>
<feature type="repeat" description="TPR" evidence="3">
    <location>
        <begin position="670"/>
        <end position="703"/>
    </location>
</feature>
<feature type="repeat" description="TPR" evidence="3">
    <location>
        <begin position="602"/>
        <end position="635"/>
    </location>
</feature>
<name>A0A2J6PZM1_9HELO</name>
<comment type="similarity">
    <text evidence="2">Belongs to the APC3/CDC27 family.</text>
</comment>
<dbReference type="InterPro" id="IPR019734">
    <property type="entry name" value="TPR_rpt"/>
</dbReference>
<feature type="region of interest" description="Disordered" evidence="4">
    <location>
        <begin position="192"/>
        <end position="236"/>
    </location>
</feature>
<dbReference type="OrthoDB" id="329563at2759"/>
<dbReference type="Pfam" id="PF12895">
    <property type="entry name" value="ANAPC3"/>
    <property type="match status" value="1"/>
</dbReference>
<dbReference type="GO" id="GO:0031145">
    <property type="term" value="P:anaphase-promoting complex-dependent catabolic process"/>
    <property type="evidence" value="ECO:0007669"/>
    <property type="project" value="TreeGrafter"/>
</dbReference>